<evidence type="ECO:0000256" key="1">
    <source>
        <dbReference type="SAM" id="Phobius"/>
    </source>
</evidence>
<accession>A0A319E0A3</accession>
<feature type="transmembrane region" description="Helical" evidence="1">
    <location>
        <begin position="62"/>
        <end position="79"/>
    </location>
</feature>
<gene>
    <name evidence="2" type="ORF">BO78DRAFT_195881</name>
</gene>
<dbReference type="AlphaFoldDB" id="A0A319E0A3"/>
<evidence type="ECO:0000313" key="2">
    <source>
        <dbReference type="EMBL" id="PYI03501.1"/>
    </source>
</evidence>
<keyword evidence="3" id="KW-1185">Reference proteome</keyword>
<dbReference type="Proteomes" id="UP000248423">
    <property type="component" value="Unassembled WGS sequence"/>
</dbReference>
<dbReference type="EMBL" id="KZ826380">
    <property type="protein sequence ID" value="PYI03501.1"/>
    <property type="molecule type" value="Genomic_DNA"/>
</dbReference>
<evidence type="ECO:0000313" key="3">
    <source>
        <dbReference type="Proteomes" id="UP000248423"/>
    </source>
</evidence>
<keyword evidence="1" id="KW-0812">Transmembrane</keyword>
<name>A0A319E0A3_ASPSB</name>
<organism evidence="2 3">
    <name type="scientific">Aspergillus sclerotiicarbonarius (strain CBS 121057 / IBT 28362)</name>
    <dbReference type="NCBI Taxonomy" id="1448318"/>
    <lineage>
        <taxon>Eukaryota</taxon>
        <taxon>Fungi</taxon>
        <taxon>Dikarya</taxon>
        <taxon>Ascomycota</taxon>
        <taxon>Pezizomycotina</taxon>
        <taxon>Eurotiomycetes</taxon>
        <taxon>Eurotiomycetidae</taxon>
        <taxon>Eurotiales</taxon>
        <taxon>Aspergillaceae</taxon>
        <taxon>Aspergillus</taxon>
        <taxon>Aspergillus subgen. Circumdati</taxon>
    </lineage>
</organism>
<dbReference type="VEuPathDB" id="FungiDB:BO78DRAFT_195881"/>
<protein>
    <submittedName>
        <fullName evidence="2">Uncharacterized protein</fullName>
    </submittedName>
</protein>
<reference evidence="2 3" key="1">
    <citation type="submission" date="2018-02" db="EMBL/GenBank/DDBJ databases">
        <title>The genomes of Aspergillus section Nigri reveals drivers in fungal speciation.</title>
        <authorList>
            <consortium name="DOE Joint Genome Institute"/>
            <person name="Vesth T.C."/>
            <person name="Nybo J."/>
            <person name="Theobald S."/>
            <person name="Brandl J."/>
            <person name="Frisvad J.C."/>
            <person name="Nielsen K.F."/>
            <person name="Lyhne E.K."/>
            <person name="Kogle M.E."/>
            <person name="Kuo A."/>
            <person name="Riley R."/>
            <person name="Clum A."/>
            <person name="Nolan M."/>
            <person name="Lipzen A."/>
            <person name="Salamov A."/>
            <person name="Henrissat B."/>
            <person name="Wiebenga A."/>
            <person name="De vries R.P."/>
            <person name="Grigoriev I.V."/>
            <person name="Mortensen U.H."/>
            <person name="Andersen M.R."/>
            <person name="Baker S.E."/>
        </authorList>
    </citation>
    <scope>NUCLEOTIDE SEQUENCE [LARGE SCALE GENOMIC DNA]</scope>
    <source>
        <strain evidence="2 3">CBS 121057</strain>
    </source>
</reference>
<sequence>MSHCLMASGIWRLWPNVLPVNILFVFRWLSPRIFVTYKAIVNQSLVSYPLRQIPLSLNVTRYLALVLLGLNCLVIAWYAELSCVSDQKPLAPNPPR</sequence>
<proteinExistence type="predicted"/>
<keyword evidence="1" id="KW-1133">Transmembrane helix</keyword>
<keyword evidence="1" id="KW-0472">Membrane</keyword>